<dbReference type="InterPro" id="IPR053181">
    <property type="entry name" value="EcdB-like_regulator"/>
</dbReference>
<proteinExistence type="predicted"/>
<gene>
    <name evidence="3" type="ORF">A1O3_00421</name>
</gene>
<dbReference type="GeneID" id="19164561"/>
<comment type="caution">
    <text evidence="3">The sequence shown here is derived from an EMBL/GenBank/DDBJ whole genome shotgun (WGS) entry which is preliminary data.</text>
</comment>
<organism evidence="3 4">
    <name type="scientific">Capronia epimyces CBS 606.96</name>
    <dbReference type="NCBI Taxonomy" id="1182542"/>
    <lineage>
        <taxon>Eukaryota</taxon>
        <taxon>Fungi</taxon>
        <taxon>Dikarya</taxon>
        <taxon>Ascomycota</taxon>
        <taxon>Pezizomycotina</taxon>
        <taxon>Eurotiomycetes</taxon>
        <taxon>Chaetothyriomycetidae</taxon>
        <taxon>Chaetothyriales</taxon>
        <taxon>Herpotrichiellaceae</taxon>
        <taxon>Capronia</taxon>
    </lineage>
</organism>
<keyword evidence="1" id="KW-0175">Coiled coil</keyword>
<dbReference type="PANTHER" id="PTHR47785:SF4">
    <property type="entry name" value="ZN(II)2CYS6 TRANSCRIPTION FACTOR (EUROFUNG)"/>
    <property type="match status" value="1"/>
</dbReference>
<protein>
    <recommendedName>
        <fullName evidence="5">Transcription factor domain-containing protein</fullName>
    </recommendedName>
</protein>
<keyword evidence="4" id="KW-1185">Reference proteome</keyword>
<accession>W9YRL9</accession>
<dbReference type="OrthoDB" id="3532498at2759"/>
<dbReference type="EMBL" id="AMGY01000001">
    <property type="protein sequence ID" value="EXJ91871.1"/>
    <property type="molecule type" value="Genomic_DNA"/>
</dbReference>
<dbReference type="AlphaFoldDB" id="W9YRL9"/>
<evidence type="ECO:0000256" key="1">
    <source>
        <dbReference type="SAM" id="Coils"/>
    </source>
</evidence>
<name>W9YRL9_9EURO</name>
<dbReference type="STRING" id="1182542.W9YRL9"/>
<dbReference type="PANTHER" id="PTHR47785">
    <property type="entry name" value="ZN(II)2CYS6 TRANSCRIPTION FACTOR (EUROFUNG)-RELATED-RELATED"/>
    <property type="match status" value="1"/>
</dbReference>
<feature type="region of interest" description="Disordered" evidence="2">
    <location>
        <begin position="65"/>
        <end position="91"/>
    </location>
</feature>
<feature type="coiled-coil region" evidence="1">
    <location>
        <begin position="20"/>
        <end position="47"/>
    </location>
</feature>
<evidence type="ECO:0008006" key="5">
    <source>
        <dbReference type="Google" id="ProtNLM"/>
    </source>
</evidence>
<evidence type="ECO:0000313" key="4">
    <source>
        <dbReference type="Proteomes" id="UP000019478"/>
    </source>
</evidence>
<feature type="compositionally biased region" description="Low complexity" evidence="2">
    <location>
        <begin position="75"/>
        <end position="88"/>
    </location>
</feature>
<sequence length="293" mass="33021">MAFDVTIEITLDKGFTSSSNDDQNQKLDLLLERLSQFEERISQLEASSHESDGQAEVSWSTWRDLDTPSARHTSPDTATATAARSDAAQMPQYQVEDDDLQEDIAEMQSQDINAYYNESSDHMGNRTPGHILFNDSKRAQYMEKSPLECEESRSPIPDVLSETEPTSVSVMMPFVQDFLDRLFDVYPITCKDTVERMVGWVKSHGFQDDVPSCFTLLIVALSKAYRSYAPVDSGLADFQRATQILSRLSSRSSLEYVIVQVMSALFLLKIGRLVNFTNTLHTACAALFTLIRR</sequence>
<evidence type="ECO:0000313" key="3">
    <source>
        <dbReference type="EMBL" id="EXJ91871.1"/>
    </source>
</evidence>
<reference evidence="3 4" key="1">
    <citation type="submission" date="2013-03" db="EMBL/GenBank/DDBJ databases">
        <title>The Genome Sequence of Capronia epimyces CBS 606.96.</title>
        <authorList>
            <consortium name="The Broad Institute Genomics Platform"/>
            <person name="Cuomo C."/>
            <person name="de Hoog S."/>
            <person name="Gorbushina A."/>
            <person name="Walker B."/>
            <person name="Young S.K."/>
            <person name="Zeng Q."/>
            <person name="Gargeya S."/>
            <person name="Fitzgerald M."/>
            <person name="Haas B."/>
            <person name="Abouelleil A."/>
            <person name="Allen A.W."/>
            <person name="Alvarado L."/>
            <person name="Arachchi H.M."/>
            <person name="Berlin A.M."/>
            <person name="Chapman S.B."/>
            <person name="Gainer-Dewar J."/>
            <person name="Goldberg J."/>
            <person name="Griggs A."/>
            <person name="Gujja S."/>
            <person name="Hansen M."/>
            <person name="Howarth C."/>
            <person name="Imamovic A."/>
            <person name="Ireland A."/>
            <person name="Larimer J."/>
            <person name="McCowan C."/>
            <person name="Murphy C."/>
            <person name="Pearson M."/>
            <person name="Poon T.W."/>
            <person name="Priest M."/>
            <person name="Roberts A."/>
            <person name="Saif S."/>
            <person name="Shea T."/>
            <person name="Sisk P."/>
            <person name="Sykes S."/>
            <person name="Wortman J."/>
            <person name="Nusbaum C."/>
            <person name="Birren B."/>
        </authorList>
    </citation>
    <scope>NUCLEOTIDE SEQUENCE [LARGE SCALE GENOMIC DNA]</scope>
    <source>
        <strain evidence="3 4">CBS 606.96</strain>
    </source>
</reference>
<dbReference type="RefSeq" id="XP_007728761.1">
    <property type="nucleotide sequence ID" value="XM_007730571.1"/>
</dbReference>
<evidence type="ECO:0000256" key="2">
    <source>
        <dbReference type="SAM" id="MobiDB-lite"/>
    </source>
</evidence>
<dbReference type="HOGENOM" id="CLU_949945_0_0_1"/>
<dbReference type="Proteomes" id="UP000019478">
    <property type="component" value="Unassembled WGS sequence"/>
</dbReference>